<sequence length="527" mass="57616">MTNPASSYENWTREELIARLTQLDSPRVTRDSDSKAPAIGSSKRVVEKSFDFAGHPKRKIALKFCYSGWEYNGLAHQLGPTPLPTVEGTLFEALAQARLVDPEGGFDGCGFERCGRTDRGVSAAGQVVSLWVRSALKAPETDSSSTVGPSKDAVNAPDASDEPSTFDDDLFGSLEDLTDTANTSISAHPTKVPSELRYVPILNRLLPPTIRILAWSPVDPSFSSRFACQFRHYKYFFAGAGLDIERVRSGAQRLLGEHDFRNLCKLDPAKQITNFRRKILRADVSRVEGVGTFEGRGGGEMYVFDLVGTAFLYHQVRHIMAILFLVGSGLEEPAVVSALLNVAPGLEEPRGDDGTAALPVVESKPEYQMADGLPLMLWDCGYADTDVHWQTDADPDPDAPPHAAEALTKSGFGSNLFHELDAILARSRTHTILDAHFLAAAARHHSTPPQPLPLSESGLSAAAVAERYGTLAYALGGGTVKRTAKYVQLLQRKRLDKVEVANERWRVAKGTRKDERRKVEGEDGEDE</sequence>
<comment type="caution">
    <text evidence="6">The sequence shown here is derived from an EMBL/GenBank/DDBJ whole genome shotgun (WGS) entry which is preliminary data.</text>
</comment>
<dbReference type="Proteomes" id="UP001556367">
    <property type="component" value="Unassembled WGS sequence"/>
</dbReference>
<dbReference type="InterPro" id="IPR001406">
    <property type="entry name" value="PsdUridine_synth_TruA"/>
</dbReference>
<feature type="domain" description="Pseudouridine synthase I TruA alpha/beta" evidence="5">
    <location>
        <begin position="251"/>
        <end position="382"/>
    </location>
</feature>
<evidence type="ECO:0000256" key="1">
    <source>
        <dbReference type="ARBA" id="ARBA00009375"/>
    </source>
</evidence>
<reference evidence="7" key="1">
    <citation type="submission" date="2024-06" db="EMBL/GenBank/DDBJ databases">
        <title>Multi-omics analyses provide insights into the biosynthesis of the anticancer antibiotic pleurotin in Hohenbuehelia grisea.</title>
        <authorList>
            <person name="Weaver J.A."/>
            <person name="Alberti F."/>
        </authorList>
    </citation>
    <scope>NUCLEOTIDE SEQUENCE [LARGE SCALE GENOMIC DNA]</scope>
    <source>
        <strain evidence="7">T-177</strain>
    </source>
</reference>
<accession>A0ABR3JAM8</accession>
<dbReference type="InterPro" id="IPR020094">
    <property type="entry name" value="TruA/RsuA/RluB/E/F_N"/>
</dbReference>
<evidence type="ECO:0000256" key="4">
    <source>
        <dbReference type="SAM" id="MobiDB-lite"/>
    </source>
</evidence>
<dbReference type="PANTHER" id="PTHR11142:SF5">
    <property type="entry name" value="TRNA PSEUDOURIDINE(38_39) SYNTHASE"/>
    <property type="match status" value="1"/>
</dbReference>
<dbReference type="EMBL" id="JASNQZ010000010">
    <property type="protein sequence ID" value="KAL0952743.1"/>
    <property type="molecule type" value="Genomic_DNA"/>
</dbReference>
<name>A0ABR3JAM8_9AGAR</name>
<dbReference type="InterPro" id="IPR020095">
    <property type="entry name" value="PsdUridine_synth_TruA_C"/>
</dbReference>
<dbReference type="InterPro" id="IPR041707">
    <property type="entry name" value="Pus3-like"/>
</dbReference>
<proteinExistence type="inferred from homology"/>
<dbReference type="InterPro" id="IPR020103">
    <property type="entry name" value="PsdUridine_synth_cat_dom_sf"/>
</dbReference>
<dbReference type="CDD" id="cd02569">
    <property type="entry name" value="PseudoU_synth_ScPus3"/>
    <property type="match status" value="1"/>
</dbReference>
<dbReference type="HAMAP" id="MF_00171">
    <property type="entry name" value="TruA"/>
    <property type="match status" value="1"/>
</dbReference>
<dbReference type="Gene3D" id="3.30.70.580">
    <property type="entry name" value="Pseudouridine synthase I, catalytic domain, N-terminal subdomain"/>
    <property type="match status" value="1"/>
</dbReference>
<keyword evidence="7" id="KW-1185">Reference proteome</keyword>
<evidence type="ECO:0000313" key="7">
    <source>
        <dbReference type="Proteomes" id="UP001556367"/>
    </source>
</evidence>
<keyword evidence="2" id="KW-0819">tRNA processing</keyword>
<dbReference type="SUPFAM" id="SSF55120">
    <property type="entry name" value="Pseudouridine synthase"/>
    <property type="match status" value="1"/>
</dbReference>
<organism evidence="6 7">
    <name type="scientific">Hohenbuehelia grisea</name>
    <dbReference type="NCBI Taxonomy" id="104357"/>
    <lineage>
        <taxon>Eukaryota</taxon>
        <taxon>Fungi</taxon>
        <taxon>Dikarya</taxon>
        <taxon>Basidiomycota</taxon>
        <taxon>Agaricomycotina</taxon>
        <taxon>Agaricomycetes</taxon>
        <taxon>Agaricomycetidae</taxon>
        <taxon>Agaricales</taxon>
        <taxon>Pleurotineae</taxon>
        <taxon>Pleurotaceae</taxon>
        <taxon>Hohenbuehelia</taxon>
    </lineage>
</organism>
<dbReference type="Gene3D" id="3.30.70.660">
    <property type="entry name" value="Pseudouridine synthase I, catalytic domain, C-terminal subdomain"/>
    <property type="match status" value="1"/>
</dbReference>
<feature type="region of interest" description="Disordered" evidence="4">
    <location>
        <begin position="140"/>
        <end position="165"/>
    </location>
</feature>
<keyword evidence="3" id="KW-0413">Isomerase</keyword>
<dbReference type="Pfam" id="PF01416">
    <property type="entry name" value="PseudoU_synth_1"/>
    <property type="match status" value="1"/>
</dbReference>
<dbReference type="InterPro" id="IPR020097">
    <property type="entry name" value="PsdUridine_synth_TruA_a/b_dom"/>
</dbReference>
<evidence type="ECO:0000313" key="6">
    <source>
        <dbReference type="EMBL" id="KAL0952743.1"/>
    </source>
</evidence>
<gene>
    <name evidence="6" type="ORF">HGRIS_006974</name>
</gene>
<dbReference type="PANTHER" id="PTHR11142">
    <property type="entry name" value="PSEUDOURIDYLATE SYNTHASE"/>
    <property type="match status" value="1"/>
</dbReference>
<evidence type="ECO:0000256" key="2">
    <source>
        <dbReference type="ARBA" id="ARBA00022694"/>
    </source>
</evidence>
<evidence type="ECO:0000256" key="3">
    <source>
        <dbReference type="ARBA" id="ARBA00023235"/>
    </source>
</evidence>
<protein>
    <recommendedName>
        <fullName evidence="5">Pseudouridine synthase I TruA alpha/beta domain-containing protein</fullName>
    </recommendedName>
</protein>
<comment type="similarity">
    <text evidence="1">Belongs to the tRNA pseudouridine synthase TruA family.</text>
</comment>
<evidence type="ECO:0000259" key="5">
    <source>
        <dbReference type="Pfam" id="PF01416"/>
    </source>
</evidence>